<gene>
    <name evidence="1" type="ORF">GLP18_09185</name>
</gene>
<organism evidence="1 2">
    <name type="scientific">Streptococcus suis</name>
    <dbReference type="NCBI Taxonomy" id="1307"/>
    <lineage>
        <taxon>Bacteria</taxon>
        <taxon>Bacillati</taxon>
        <taxon>Bacillota</taxon>
        <taxon>Bacilli</taxon>
        <taxon>Lactobacillales</taxon>
        <taxon>Streptococcaceae</taxon>
        <taxon>Streptococcus</taxon>
    </lineage>
</organism>
<evidence type="ECO:0000313" key="2">
    <source>
        <dbReference type="Proteomes" id="UP000483765"/>
    </source>
</evidence>
<name>A0A6L8MZ53_STRSU</name>
<dbReference type="Proteomes" id="UP000483765">
    <property type="component" value="Unassembled WGS sequence"/>
</dbReference>
<reference evidence="1 2" key="1">
    <citation type="submission" date="2019-11" db="EMBL/GenBank/DDBJ databases">
        <title>Divergent Streptococcus suis from cattle.</title>
        <authorList>
            <person name="Williamson C."/>
        </authorList>
    </citation>
    <scope>NUCLEOTIDE SEQUENCE [LARGE SCALE GENOMIC DNA]</scope>
    <source>
        <strain evidence="1 2">10-36905</strain>
    </source>
</reference>
<dbReference type="EMBL" id="WNXH01000016">
    <property type="protein sequence ID" value="MYN70374.1"/>
    <property type="molecule type" value="Genomic_DNA"/>
</dbReference>
<evidence type="ECO:0000313" key="1">
    <source>
        <dbReference type="EMBL" id="MYN70374.1"/>
    </source>
</evidence>
<protein>
    <submittedName>
        <fullName evidence="1">Uncharacterized protein</fullName>
    </submittedName>
</protein>
<comment type="caution">
    <text evidence="1">The sequence shown here is derived from an EMBL/GenBank/DDBJ whole genome shotgun (WGS) entry which is preliminary data.</text>
</comment>
<dbReference type="RefSeq" id="WP_160864471.1">
    <property type="nucleotide sequence ID" value="NZ_WNXH01000016.1"/>
</dbReference>
<dbReference type="AlphaFoldDB" id="A0A6L8MZ53"/>
<sequence>MINGKLTDKKHNELDFVNVSSNQDYELFLDPTKLHSHHLHPIFKDGAQKLHSFLLEVYRVYVEEGENEVRKLLRYSSECNLIHLGYSSKGSKGTGASEEMLFDFFKKIIEFGTKEREILLHPASIAIFVPKFAEDRTSDLLVSILKQEIVDYTIEQATIHNFNVEKIEYNFGYYWDLESLSWKKIKKYYVVSEQGKPILFVPKCLVSQKYKFSTLDFVKKIIFPIKRELEQYQNINGFYKNGTPKPATQKQLIDSEIRSPYNNRPDKWKTYAMDQLMKNHNWYSEYFHNMNQFADNHIIPDEVLDRITDS</sequence>
<proteinExistence type="predicted"/>
<accession>A0A6L8MZ53</accession>